<accession>A0A1V9GE03</accession>
<dbReference type="RefSeq" id="WP_081158454.1">
    <property type="nucleotide sequence ID" value="NZ_LWBP01000001.1"/>
</dbReference>
<evidence type="ECO:0000313" key="10">
    <source>
        <dbReference type="Proteomes" id="UP000192276"/>
    </source>
</evidence>
<evidence type="ECO:0000256" key="8">
    <source>
        <dbReference type="SAM" id="Phobius"/>
    </source>
</evidence>
<evidence type="ECO:0000256" key="4">
    <source>
        <dbReference type="ARBA" id="ARBA00022475"/>
    </source>
</evidence>
<dbReference type="AlphaFoldDB" id="A0A1V9GE03"/>
<name>A0A1V9GE03_9BACT</name>
<evidence type="ECO:0000256" key="1">
    <source>
        <dbReference type="ARBA" id="ARBA00004651"/>
    </source>
</evidence>
<dbReference type="InterPro" id="IPR002549">
    <property type="entry name" value="AI-2E-like"/>
</dbReference>
<feature type="transmembrane region" description="Helical" evidence="8">
    <location>
        <begin position="264"/>
        <end position="282"/>
    </location>
</feature>
<gene>
    <name evidence="9" type="ORF">A4R26_00265</name>
</gene>
<dbReference type="PANTHER" id="PTHR21716">
    <property type="entry name" value="TRANSMEMBRANE PROTEIN"/>
    <property type="match status" value="1"/>
</dbReference>
<feature type="transmembrane region" description="Helical" evidence="8">
    <location>
        <begin position="57"/>
        <end position="81"/>
    </location>
</feature>
<organism evidence="9 10">
    <name type="scientific">Niastella populi</name>
    <dbReference type="NCBI Taxonomy" id="550983"/>
    <lineage>
        <taxon>Bacteria</taxon>
        <taxon>Pseudomonadati</taxon>
        <taxon>Bacteroidota</taxon>
        <taxon>Chitinophagia</taxon>
        <taxon>Chitinophagales</taxon>
        <taxon>Chitinophagaceae</taxon>
        <taxon>Niastella</taxon>
    </lineage>
</organism>
<evidence type="ECO:0000256" key="2">
    <source>
        <dbReference type="ARBA" id="ARBA00009773"/>
    </source>
</evidence>
<dbReference type="OrthoDB" id="9793390at2"/>
<feature type="transmembrane region" description="Helical" evidence="8">
    <location>
        <begin position="141"/>
        <end position="165"/>
    </location>
</feature>
<dbReference type="EMBL" id="LWBP01000001">
    <property type="protein sequence ID" value="OQP68656.1"/>
    <property type="molecule type" value="Genomic_DNA"/>
</dbReference>
<evidence type="ECO:0000313" key="9">
    <source>
        <dbReference type="EMBL" id="OQP68656.1"/>
    </source>
</evidence>
<comment type="similarity">
    <text evidence="2">Belongs to the autoinducer-2 exporter (AI-2E) (TC 2.A.86) family.</text>
</comment>
<proteinExistence type="inferred from homology"/>
<feature type="transmembrane region" description="Helical" evidence="8">
    <location>
        <begin position="199"/>
        <end position="221"/>
    </location>
</feature>
<evidence type="ECO:0000256" key="6">
    <source>
        <dbReference type="ARBA" id="ARBA00022989"/>
    </source>
</evidence>
<evidence type="ECO:0000256" key="7">
    <source>
        <dbReference type="ARBA" id="ARBA00023136"/>
    </source>
</evidence>
<dbReference type="PANTHER" id="PTHR21716:SF53">
    <property type="entry name" value="PERMEASE PERM-RELATED"/>
    <property type="match status" value="1"/>
</dbReference>
<keyword evidence="4" id="KW-1003">Cell membrane</keyword>
<keyword evidence="3" id="KW-0813">Transport</keyword>
<feature type="transmembrane region" description="Helical" evidence="8">
    <location>
        <begin position="294"/>
        <end position="318"/>
    </location>
</feature>
<feature type="transmembrane region" description="Helical" evidence="8">
    <location>
        <begin position="227"/>
        <end position="252"/>
    </location>
</feature>
<keyword evidence="5 8" id="KW-0812">Transmembrane</keyword>
<comment type="caution">
    <text evidence="9">The sequence shown here is derived from an EMBL/GenBank/DDBJ whole genome shotgun (WGS) entry which is preliminary data.</text>
</comment>
<keyword evidence="7 8" id="KW-0472">Membrane</keyword>
<feature type="transmembrane region" description="Helical" evidence="8">
    <location>
        <begin position="7"/>
        <end position="26"/>
    </location>
</feature>
<feature type="transmembrane region" description="Helical" evidence="8">
    <location>
        <begin position="32"/>
        <end position="50"/>
    </location>
</feature>
<keyword evidence="6 8" id="KW-1133">Transmembrane helix</keyword>
<dbReference type="Pfam" id="PF01594">
    <property type="entry name" value="AI-2E_transport"/>
    <property type="match status" value="1"/>
</dbReference>
<dbReference type="GO" id="GO:0005886">
    <property type="term" value="C:plasma membrane"/>
    <property type="evidence" value="ECO:0007669"/>
    <property type="project" value="UniProtKB-SubCell"/>
</dbReference>
<sequence>MTPRQLLKPVLVLSAAVLIVAILVYAKPFLLPLTFAGLLSMLLLPVVKWLQRKKVPHIAAILLSILMLVAFFAAVFLFTGWQVSNIAQNSAGLEQQLTAKYNAVREFIAEKVGISPEKQKQFLEKQQASTSGTAGSFVTGILTGISGFLTNALLTLVYIFLFLFFRGKLKGFIVRMAPHGRSAEATKTMNEAQKVSQQYLTGLFMMIVCLWIMYTIGFTIAGVKNALFFAIICGLLEIVPFVGNLIGTALTLGMSLMQGGNSTLLIGIIVTYAVVQFLQSYILEPLIVGAEVQINPLFTIVGLVAGEVLWGIPGMILAIPLMGITKIICEHVEPLKPVAFLIGNDKKEDKGLKKKIKTFFHNKKAALKKGK</sequence>
<reference evidence="10" key="1">
    <citation type="submission" date="2016-04" db="EMBL/GenBank/DDBJ databases">
        <authorList>
            <person name="Chen L."/>
            <person name="Zhuang W."/>
            <person name="Wang G."/>
        </authorList>
    </citation>
    <scope>NUCLEOTIDE SEQUENCE [LARGE SCALE GENOMIC DNA]</scope>
    <source>
        <strain evidence="10">208</strain>
    </source>
</reference>
<dbReference type="Proteomes" id="UP000192276">
    <property type="component" value="Unassembled WGS sequence"/>
</dbReference>
<keyword evidence="10" id="KW-1185">Reference proteome</keyword>
<protein>
    <submittedName>
        <fullName evidence="9">AI-2E family transporter</fullName>
    </submittedName>
</protein>
<evidence type="ECO:0000256" key="3">
    <source>
        <dbReference type="ARBA" id="ARBA00022448"/>
    </source>
</evidence>
<comment type="subcellular location">
    <subcellularLocation>
        <location evidence="1">Cell membrane</location>
        <topology evidence="1">Multi-pass membrane protein</topology>
    </subcellularLocation>
</comment>
<evidence type="ECO:0000256" key="5">
    <source>
        <dbReference type="ARBA" id="ARBA00022692"/>
    </source>
</evidence>
<dbReference type="STRING" id="550983.A4R26_00265"/>